<feature type="compositionally biased region" description="Basic and acidic residues" evidence="2">
    <location>
        <begin position="394"/>
        <end position="412"/>
    </location>
</feature>
<evidence type="ECO:0000259" key="3">
    <source>
        <dbReference type="PROSITE" id="PS50804"/>
    </source>
</evidence>
<dbReference type="Proteomes" id="UP000694392">
    <property type="component" value="Unplaced"/>
</dbReference>
<feature type="compositionally biased region" description="Polar residues" evidence="2">
    <location>
        <begin position="330"/>
        <end position="348"/>
    </location>
</feature>
<reference evidence="4" key="1">
    <citation type="submission" date="2025-08" db="UniProtKB">
        <authorList>
            <consortium name="Ensembl"/>
        </authorList>
    </citation>
    <scope>IDENTIFICATION</scope>
</reference>
<evidence type="ECO:0000313" key="4">
    <source>
        <dbReference type="Ensembl" id="ENSSPUP00000020819.1"/>
    </source>
</evidence>
<proteinExistence type="predicted"/>
<dbReference type="SMART" id="SM00431">
    <property type="entry name" value="SCAN"/>
    <property type="match status" value="1"/>
</dbReference>
<evidence type="ECO:0000256" key="2">
    <source>
        <dbReference type="SAM" id="MobiDB-lite"/>
    </source>
</evidence>
<dbReference type="PANTHER" id="PTHR45935">
    <property type="entry name" value="PROTEIN ZBED8-RELATED"/>
    <property type="match status" value="1"/>
</dbReference>
<feature type="region of interest" description="Disordered" evidence="2">
    <location>
        <begin position="366"/>
        <end position="429"/>
    </location>
</feature>
<feature type="compositionally biased region" description="Gly residues" evidence="2">
    <location>
        <begin position="419"/>
        <end position="429"/>
    </location>
</feature>
<sequence length="429" mass="47414">MAVGQGGQCPLNLLAPLEEVGPPYVKLEPEEPMGRAQAEGREQAGKGPAEDQTGATRQRLGQTAPQWARTVPQTERTLPHWEAQWQGQRQAPEPPLGAWSDSDAFTKTQVPKFSPGDDLEAHLAAFERVAEACQWPREEWVTRLIPALSTDARQAYSSLDPRDAGDYGKVKAAILRGDTVSLETQRQRFRQFRYQEAEGPREVCSRLRELCQRWLRPESRTKEQVLELLVLEQFLTILPQEMQGWVWECRPETCAQAVSLAEEFQLGQCQAGAWEQQVTMCVKVEEVALEEMAPPGALWDSPGSQSHPNRGSRDEAGQSEYELPGVPGKESQNPQETVTELPAPSTSEGLPAPLVAKYPPHLCIRRCKRPRGGGSPQDPPLETKRPAAATNGFLKEESCLPARETEGKRESTVLRLTELGGGGGRESAC</sequence>
<keyword evidence="5" id="KW-1185">Reference proteome</keyword>
<protein>
    <recommendedName>
        <fullName evidence="3">SCAN box domain-containing protein</fullName>
    </recommendedName>
</protein>
<dbReference type="Pfam" id="PF02023">
    <property type="entry name" value="SCAN"/>
    <property type="match status" value="1"/>
</dbReference>
<dbReference type="SUPFAM" id="SSF47353">
    <property type="entry name" value="Retrovirus capsid dimerization domain-like"/>
    <property type="match status" value="1"/>
</dbReference>
<organism evidence="4 5">
    <name type="scientific">Sphenodon punctatus</name>
    <name type="common">Tuatara</name>
    <name type="synonym">Hatteria punctata</name>
    <dbReference type="NCBI Taxonomy" id="8508"/>
    <lineage>
        <taxon>Eukaryota</taxon>
        <taxon>Metazoa</taxon>
        <taxon>Chordata</taxon>
        <taxon>Craniata</taxon>
        <taxon>Vertebrata</taxon>
        <taxon>Euteleostomi</taxon>
        <taxon>Lepidosauria</taxon>
        <taxon>Sphenodontia</taxon>
        <taxon>Sphenodontidae</taxon>
        <taxon>Sphenodon</taxon>
    </lineage>
</organism>
<name>A0A8D0HH33_SPHPU</name>
<feature type="compositionally biased region" description="Basic and acidic residues" evidence="2">
    <location>
        <begin position="27"/>
        <end position="44"/>
    </location>
</feature>
<dbReference type="AlphaFoldDB" id="A0A8D0HH33"/>
<feature type="compositionally biased region" description="Polar residues" evidence="2">
    <location>
        <begin position="53"/>
        <end position="72"/>
    </location>
</feature>
<dbReference type="Ensembl" id="ENSSPUT00000022186.1">
    <property type="protein sequence ID" value="ENSSPUP00000020819.1"/>
    <property type="gene ID" value="ENSSPUG00000015995.1"/>
</dbReference>
<dbReference type="CDD" id="cd07936">
    <property type="entry name" value="SCAN"/>
    <property type="match status" value="1"/>
</dbReference>
<evidence type="ECO:0000256" key="1">
    <source>
        <dbReference type="ARBA" id="ARBA00023242"/>
    </source>
</evidence>
<accession>A0A8D0HH33</accession>
<dbReference type="FunFam" id="1.10.4020.10:FF:000001">
    <property type="entry name" value="zinc finger protein 263 isoform X1"/>
    <property type="match status" value="1"/>
</dbReference>
<dbReference type="InterPro" id="IPR003309">
    <property type="entry name" value="SCAN_dom"/>
</dbReference>
<dbReference type="Gene3D" id="1.10.4020.10">
    <property type="entry name" value="DNA breaking-rejoining enzymes"/>
    <property type="match status" value="1"/>
</dbReference>
<dbReference type="GeneTree" id="ENSGT01110000267750"/>
<dbReference type="InterPro" id="IPR050916">
    <property type="entry name" value="SCAN-C2H2_zinc_finger"/>
</dbReference>
<feature type="region of interest" description="Disordered" evidence="2">
    <location>
        <begin position="1"/>
        <end position="72"/>
    </location>
</feature>
<reference evidence="4" key="2">
    <citation type="submission" date="2025-09" db="UniProtKB">
        <authorList>
            <consortium name="Ensembl"/>
        </authorList>
    </citation>
    <scope>IDENTIFICATION</scope>
</reference>
<evidence type="ECO:0000313" key="5">
    <source>
        <dbReference type="Proteomes" id="UP000694392"/>
    </source>
</evidence>
<feature type="domain" description="SCAN box" evidence="3">
    <location>
        <begin position="186"/>
        <end position="265"/>
    </location>
</feature>
<dbReference type="PANTHER" id="PTHR45935:SF15">
    <property type="entry name" value="SCAN BOX DOMAIN-CONTAINING PROTEIN"/>
    <property type="match status" value="1"/>
</dbReference>
<dbReference type="PROSITE" id="PS50804">
    <property type="entry name" value="SCAN_BOX"/>
    <property type="match status" value="1"/>
</dbReference>
<feature type="region of interest" description="Disordered" evidence="2">
    <location>
        <begin position="295"/>
        <end position="354"/>
    </location>
</feature>
<keyword evidence="1" id="KW-0539">Nucleus</keyword>
<dbReference type="InterPro" id="IPR038269">
    <property type="entry name" value="SCAN_sf"/>
</dbReference>